<accession>A0A3M2SCF6</accession>
<dbReference type="Proteomes" id="UP000277212">
    <property type="component" value="Unassembled WGS sequence"/>
</dbReference>
<dbReference type="InterPro" id="IPR045518">
    <property type="entry name" value="2EXR"/>
</dbReference>
<keyword evidence="4" id="KW-1185">Reference proteome</keyword>
<name>A0A3M2SCF6_9HYPO</name>
<evidence type="ECO:0000259" key="2">
    <source>
        <dbReference type="Pfam" id="PF20150"/>
    </source>
</evidence>
<gene>
    <name evidence="3" type="ORF">CDV36_005058</name>
</gene>
<reference evidence="3 4" key="1">
    <citation type="submission" date="2017-06" db="EMBL/GenBank/DDBJ databases">
        <title>Comparative genomic analysis of Ambrosia Fusariam Clade fungi.</title>
        <authorList>
            <person name="Stajich J.E."/>
            <person name="Carrillo J."/>
            <person name="Kijimoto T."/>
            <person name="Eskalen A."/>
            <person name="O'Donnell K."/>
            <person name="Kasson M."/>
        </authorList>
    </citation>
    <scope>NUCLEOTIDE SEQUENCE [LARGE SCALE GENOMIC DNA]</scope>
    <source>
        <strain evidence="3">UCR3666</strain>
    </source>
</reference>
<feature type="region of interest" description="Disordered" evidence="1">
    <location>
        <begin position="71"/>
        <end position="99"/>
    </location>
</feature>
<dbReference type="OrthoDB" id="3596450at2759"/>
<dbReference type="EMBL" id="NKUJ01000068">
    <property type="protein sequence ID" value="RMJ15244.1"/>
    <property type="molecule type" value="Genomic_DNA"/>
</dbReference>
<evidence type="ECO:0000256" key="1">
    <source>
        <dbReference type="SAM" id="MobiDB-lite"/>
    </source>
</evidence>
<proteinExistence type="predicted"/>
<evidence type="ECO:0000313" key="4">
    <source>
        <dbReference type="Proteomes" id="UP000277212"/>
    </source>
</evidence>
<comment type="caution">
    <text evidence="3">The sequence shown here is derived from an EMBL/GenBank/DDBJ whole genome shotgun (WGS) entry which is preliminary data.</text>
</comment>
<sequence length="215" mass="23981">MAFDTFHFFHNLPKEIQDLIWNAAVRPVPGTRHVPRFIVLGSQEPEHSFSGHLLDLTSSGVTCTEDHNLNEHKENEENSADQGSGLTEEQNDDNVSQKAALSKTLVPGSCHLAIPYEALDGGPNDSVYALDSGLWMACKASRVAMERRFTKNEWWSVAECESAPERLATCGDFNQEKGATHTASYKNYDGEYTHITTNHDRDLFCLDSRHLGSLD</sequence>
<feature type="domain" description="2EXR" evidence="2">
    <location>
        <begin position="6"/>
        <end position="145"/>
    </location>
</feature>
<evidence type="ECO:0000313" key="3">
    <source>
        <dbReference type="EMBL" id="RMJ15244.1"/>
    </source>
</evidence>
<organism evidence="3 4">
    <name type="scientific">Fusarium kuroshium</name>
    <dbReference type="NCBI Taxonomy" id="2010991"/>
    <lineage>
        <taxon>Eukaryota</taxon>
        <taxon>Fungi</taxon>
        <taxon>Dikarya</taxon>
        <taxon>Ascomycota</taxon>
        <taxon>Pezizomycotina</taxon>
        <taxon>Sordariomycetes</taxon>
        <taxon>Hypocreomycetidae</taxon>
        <taxon>Hypocreales</taxon>
        <taxon>Nectriaceae</taxon>
        <taxon>Fusarium</taxon>
        <taxon>Fusarium solani species complex</taxon>
    </lineage>
</organism>
<dbReference type="Pfam" id="PF20150">
    <property type="entry name" value="2EXR"/>
    <property type="match status" value="1"/>
</dbReference>
<dbReference type="AlphaFoldDB" id="A0A3M2SCF6"/>
<feature type="compositionally biased region" description="Polar residues" evidence="1">
    <location>
        <begin position="80"/>
        <end position="99"/>
    </location>
</feature>
<protein>
    <recommendedName>
        <fullName evidence="2">2EXR domain-containing protein</fullName>
    </recommendedName>
</protein>